<dbReference type="Pfam" id="PF18951">
    <property type="entry name" value="DUF5695"/>
    <property type="match status" value="1"/>
</dbReference>
<organism evidence="2 3">
    <name type="scientific">Belliella calami</name>
    <dbReference type="NCBI Taxonomy" id="2923436"/>
    <lineage>
        <taxon>Bacteria</taxon>
        <taxon>Pseudomonadati</taxon>
        <taxon>Bacteroidota</taxon>
        <taxon>Cytophagia</taxon>
        <taxon>Cytophagales</taxon>
        <taxon>Cyclobacteriaceae</taxon>
        <taxon>Belliella</taxon>
    </lineage>
</organism>
<name>A0ABS9UIL8_9BACT</name>
<proteinExistence type="predicted"/>
<keyword evidence="1" id="KW-0732">Signal</keyword>
<evidence type="ECO:0000256" key="1">
    <source>
        <dbReference type="SAM" id="SignalP"/>
    </source>
</evidence>
<sequence>MTQLEYIQRQIRSQKAKSRQFPFLLFLSLIFSIPTSAQDIWDRIKAKPQTLETTKKTYLENDIFKLGLLNSSHTVASLNPKVDLLFDFVPSELLDIRSRDSLYHLGDINLMYRFAEGESWKSFSSAHQRELSTNAKKGTSKKSVSLVSTNLRERDQLAVTRTWEMGKNSLILSFELKNESRKPVEIGYLGVPMIFDNILHKKSLEDAHLEKVFYDPYIGGDAGYLQVVRLHGKAPVLLVIPKENAAFEAYSPLLDDQTPRNITFEGFHDWVVHSKAKAEGKWKNADQWIEPSSVVIAPGESYRSSLEFLLADDLRSIEPTLVANDRPVAVGLPGYVVPIDVKASLRLKAPQPIKEMTVSPKGALTITKNPEKDADGWLAFDVEGKQWGRAKVEITYLDGTKQVLSYKVIDSETELIEKMGSFLTKEQWYENEDDPFGRHNSVISYDYEKKAQVVEDSRVWIAGLSDEAGAGSWLAAFMKQLLDPNVEEVEKLGKFMHETLWGGIQYSEGENKYGVKKSVFYYEPEKMPAGTYSENVNYGTWAAWDKEHSDSPGRSYNYPHVAAAHWIMYRLLRYHEGFALPQTWDWYLESAFRTSMAMVELAPHYAQFGQMEGTVFLMLLDDLKNEGMESFAKELEGAMKARADVWSALAYPFGSEMPWDSTGQEEVYMWTKYFGMDEKADVTLNAILAYMPTVPHWGYNGSARRYWDFQYGGKIQRIERQLHHYGSALNAIPVMQEYIDNPEDLYLLRVGYAGMLGGVANVTEDGFGPAAFHSYPEMLAIDPYSGDYGSGFFGYAVNSKSILLHDKTFGWLGFGGNVQEKDGFVKMALTSAGRKQLFLATEKLLVKLESGNILEAKYDPQSSKLHLFLDKANAITKNAYFRISHPTKSDWDLGLEKLKNGAYILPLGAEQKELIISLK</sequence>
<dbReference type="InterPro" id="IPR043750">
    <property type="entry name" value="DUF5695"/>
</dbReference>
<evidence type="ECO:0000313" key="3">
    <source>
        <dbReference type="Proteomes" id="UP001165488"/>
    </source>
</evidence>
<feature type="signal peptide" evidence="1">
    <location>
        <begin position="1"/>
        <end position="37"/>
    </location>
</feature>
<dbReference type="RefSeq" id="WP_241272978.1">
    <property type="nucleotide sequence ID" value="NZ_JAKZGS010000001.1"/>
</dbReference>
<evidence type="ECO:0000313" key="2">
    <source>
        <dbReference type="EMBL" id="MCH7396457.1"/>
    </source>
</evidence>
<dbReference type="Proteomes" id="UP001165488">
    <property type="component" value="Unassembled WGS sequence"/>
</dbReference>
<keyword evidence="3" id="KW-1185">Reference proteome</keyword>
<feature type="chain" id="PRO_5046505600" evidence="1">
    <location>
        <begin position="38"/>
        <end position="919"/>
    </location>
</feature>
<dbReference type="EMBL" id="JAKZGS010000001">
    <property type="protein sequence ID" value="MCH7396457.1"/>
    <property type="molecule type" value="Genomic_DNA"/>
</dbReference>
<protein>
    <submittedName>
        <fullName evidence="2">DUF5695 domain-containing protein</fullName>
    </submittedName>
</protein>
<gene>
    <name evidence="2" type="ORF">MM236_00595</name>
</gene>
<accession>A0ABS9UIL8</accession>
<comment type="caution">
    <text evidence="2">The sequence shown here is derived from an EMBL/GenBank/DDBJ whole genome shotgun (WGS) entry which is preliminary data.</text>
</comment>
<reference evidence="2" key="1">
    <citation type="submission" date="2022-03" db="EMBL/GenBank/DDBJ databases">
        <title>De novo assembled genomes of Belliella spp. (Cyclobacteriaceae) strains.</title>
        <authorList>
            <person name="Szabo A."/>
            <person name="Korponai K."/>
            <person name="Felfoldi T."/>
        </authorList>
    </citation>
    <scope>NUCLEOTIDE SEQUENCE</scope>
    <source>
        <strain evidence="2">DSM 107340</strain>
    </source>
</reference>